<feature type="transmembrane region" description="Helical" evidence="2">
    <location>
        <begin position="238"/>
        <end position="263"/>
    </location>
</feature>
<keyword evidence="4" id="KW-1185">Reference proteome</keyword>
<evidence type="ECO:0000256" key="1">
    <source>
        <dbReference type="ARBA" id="ARBA00009617"/>
    </source>
</evidence>
<feature type="transmembrane region" description="Helical" evidence="2">
    <location>
        <begin position="153"/>
        <end position="172"/>
    </location>
</feature>
<dbReference type="Proteomes" id="UP001247805">
    <property type="component" value="Unassembled WGS sequence"/>
</dbReference>
<organism evidence="3 4">
    <name type="scientific">Paraglaciecola aquimarina</name>
    <dbReference type="NCBI Taxonomy" id="1235557"/>
    <lineage>
        <taxon>Bacteria</taxon>
        <taxon>Pseudomonadati</taxon>
        <taxon>Pseudomonadota</taxon>
        <taxon>Gammaproteobacteria</taxon>
        <taxon>Alteromonadales</taxon>
        <taxon>Alteromonadaceae</taxon>
        <taxon>Paraglaciecola</taxon>
    </lineage>
</organism>
<keyword evidence="2" id="KW-0812">Transmembrane</keyword>
<comment type="similarity">
    <text evidence="1">Belongs to the sodium:galactoside symporter (TC 2.A.2) family.</text>
</comment>
<comment type="caution">
    <text evidence="3">The sequence shown here is derived from an EMBL/GenBank/DDBJ whole genome shotgun (WGS) entry which is preliminary data.</text>
</comment>
<sequence length="321" mass="36106">MSKFLSTPQHSVSIKHKTALGIGFLAIFFSSQGVSMFATPYYQMTLGVDPFLLALAIKVPVILAGLFAPLVGYWSDNTNTYIGRRRPFIFIFPIMSGILFGVIWMVPPEWTNINQLIYFAVFTLLFNMVSTCWTVPMNCLVYEASTNHHERTYIMAFVTYFLKFSSIIYHWIFPIAQLSIFSSVFVGIQYVGWGVALFVFGVCGTIPAFFVKERSAPKEKPSFSFTSSLRAVLKNKNLAIILLLIFIQMLLGNYAASVDYYIIVYHMNEGDISLGAKWKAVMSSAYAIWGIVFVFIIPRVSARIGKVAAMKCIYVLTFLAG</sequence>
<evidence type="ECO:0000256" key="2">
    <source>
        <dbReference type="SAM" id="Phobius"/>
    </source>
</evidence>
<reference evidence="3 4" key="1">
    <citation type="submission" date="2023-10" db="EMBL/GenBank/DDBJ databases">
        <title>Glaciecola aquimarina strain GGW-M5 nov., isolated from a coastal seawater.</title>
        <authorList>
            <person name="Bayburt H."/>
            <person name="Kim J.M."/>
            <person name="Choi B.J."/>
            <person name="Jeon C.O."/>
        </authorList>
    </citation>
    <scope>NUCLEOTIDE SEQUENCE [LARGE SCALE GENOMIC DNA]</scope>
    <source>
        <strain evidence="3 4">KCTC 32108</strain>
    </source>
</reference>
<evidence type="ECO:0000313" key="4">
    <source>
        <dbReference type="Proteomes" id="UP001247805"/>
    </source>
</evidence>
<proteinExistence type="inferred from homology"/>
<keyword evidence="2" id="KW-0472">Membrane</keyword>
<feature type="transmembrane region" description="Helical" evidence="2">
    <location>
        <begin position="51"/>
        <end position="75"/>
    </location>
</feature>
<dbReference type="InterPro" id="IPR039672">
    <property type="entry name" value="MFS_2"/>
</dbReference>
<gene>
    <name evidence="3" type="ORF">RS130_09940</name>
</gene>
<feature type="transmembrane region" description="Helical" evidence="2">
    <location>
        <begin position="117"/>
        <end position="141"/>
    </location>
</feature>
<feature type="transmembrane region" description="Helical" evidence="2">
    <location>
        <begin position="283"/>
        <end position="301"/>
    </location>
</feature>
<dbReference type="Gene3D" id="1.20.1250.20">
    <property type="entry name" value="MFS general substrate transporter like domains"/>
    <property type="match status" value="1"/>
</dbReference>
<accession>A0ABU3SW47</accession>
<dbReference type="EMBL" id="JAWDIO010000002">
    <property type="protein sequence ID" value="MDU0354213.1"/>
    <property type="molecule type" value="Genomic_DNA"/>
</dbReference>
<dbReference type="SUPFAM" id="SSF103473">
    <property type="entry name" value="MFS general substrate transporter"/>
    <property type="match status" value="1"/>
</dbReference>
<dbReference type="Pfam" id="PF13347">
    <property type="entry name" value="MFS_2"/>
    <property type="match status" value="1"/>
</dbReference>
<feature type="transmembrane region" description="Helical" evidence="2">
    <location>
        <begin position="192"/>
        <end position="211"/>
    </location>
</feature>
<feature type="transmembrane region" description="Helical" evidence="2">
    <location>
        <begin position="20"/>
        <end position="39"/>
    </location>
</feature>
<dbReference type="InterPro" id="IPR036259">
    <property type="entry name" value="MFS_trans_sf"/>
</dbReference>
<protein>
    <submittedName>
        <fullName evidence="3">MFS transporter</fullName>
    </submittedName>
</protein>
<evidence type="ECO:0000313" key="3">
    <source>
        <dbReference type="EMBL" id="MDU0354213.1"/>
    </source>
</evidence>
<feature type="transmembrane region" description="Helical" evidence="2">
    <location>
        <begin position="87"/>
        <end position="105"/>
    </location>
</feature>
<dbReference type="PANTHER" id="PTHR11328:SF24">
    <property type="entry name" value="MAJOR FACILITATOR SUPERFAMILY (MFS) PROFILE DOMAIN-CONTAINING PROTEIN"/>
    <property type="match status" value="1"/>
</dbReference>
<name>A0ABU3SW47_9ALTE</name>
<dbReference type="PANTHER" id="PTHR11328">
    <property type="entry name" value="MAJOR FACILITATOR SUPERFAMILY DOMAIN-CONTAINING PROTEIN"/>
    <property type="match status" value="1"/>
</dbReference>
<keyword evidence="2" id="KW-1133">Transmembrane helix</keyword>